<gene>
    <name evidence="2" type="ORF">SAMN05660236_0877</name>
</gene>
<keyword evidence="1" id="KW-1133">Transmembrane helix</keyword>
<name>A0A1T5J9A6_9BACT</name>
<accession>A0A1T5J9A6</accession>
<organism evidence="2 3">
    <name type="scientific">Ohtaekwangia koreensis</name>
    <dbReference type="NCBI Taxonomy" id="688867"/>
    <lineage>
        <taxon>Bacteria</taxon>
        <taxon>Pseudomonadati</taxon>
        <taxon>Bacteroidota</taxon>
        <taxon>Cytophagia</taxon>
        <taxon>Cytophagales</taxon>
        <taxon>Fulvivirgaceae</taxon>
        <taxon>Ohtaekwangia</taxon>
    </lineage>
</organism>
<keyword evidence="1" id="KW-0812">Transmembrane</keyword>
<dbReference type="Pfam" id="PF11351">
    <property type="entry name" value="GTA_holin_3TM"/>
    <property type="match status" value="1"/>
</dbReference>
<reference evidence="2 3" key="1">
    <citation type="submission" date="2017-02" db="EMBL/GenBank/DDBJ databases">
        <authorList>
            <person name="Peterson S.W."/>
        </authorList>
    </citation>
    <scope>NUCLEOTIDE SEQUENCE [LARGE SCALE GENOMIC DNA]</scope>
    <source>
        <strain evidence="2 3">DSM 25262</strain>
    </source>
</reference>
<sequence>METNAAGKGPGLGGFLSKILGAGVKETVDSIGNAIDRIDKSDEKLELQLKYKELLMKMEGACIDYEGKLLESKSAIVQSETKGESWLQRNWRPMLMCMCMFIIFSNYVLVPFFNITPPVLDAHIWDLMELGVGGYVCGRSLEKITENLGPVLFNTKRKT</sequence>
<evidence type="ECO:0000256" key="1">
    <source>
        <dbReference type="SAM" id="Phobius"/>
    </source>
</evidence>
<dbReference type="OrthoDB" id="1122659at2"/>
<proteinExistence type="predicted"/>
<keyword evidence="3" id="KW-1185">Reference proteome</keyword>
<dbReference type="AlphaFoldDB" id="A0A1T5J9A6"/>
<keyword evidence="1" id="KW-0472">Membrane</keyword>
<dbReference type="EMBL" id="FUZU01000001">
    <property type="protein sequence ID" value="SKC47828.1"/>
    <property type="molecule type" value="Genomic_DNA"/>
</dbReference>
<dbReference type="Proteomes" id="UP000190961">
    <property type="component" value="Unassembled WGS sequence"/>
</dbReference>
<evidence type="ECO:0000313" key="2">
    <source>
        <dbReference type="EMBL" id="SKC47828.1"/>
    </source>
</evidence>
<feature type="transmembrane region" description="Helical" evidence="1">
    <location>
        <begin position="94"/>
        <end position="113"/>
    </location>
</feature>
<evidence type="ECO:0000313" key="3">
    <source>
        <dbReference type="Proteomes" id="UP000190961"/>
    </source>
</evidence>
<dbReference type="InterPro" id="IPR021497">
    <property type="entry name" value="GTA_holin_3TM"/>
</dbReference>
<dbReference type="STRING" id="688867.SAMN05660236_0877"/>
<dbReference type="RefSeq" id="WP_143785607.1">
    <property type="nucleotide sequence ID" value="NZ_FUZU01000001.1"/>
</dbReference>
<protein>
    <submittedName>
        <fullName evidence="2">Holin of 3TMs, for gene-transfer release</fullName>
    </submittedName>
</protein>